<dbReference type="InterPro" id="IPR051959">
    <property type="entry name" value="PAK1-Kinase_Regulator"/>
</dbReference>
<feature type="region of interest" description="Disordered" evidence="4">
    <location>
        <begin position="328"/>
        <end position="382"/>
    </location>
</feature>
<feature type="repeat" description="WD" evidence="3">
    <location>
        <begin position="40"/>
        <end position="79"/>
    </location>
</feature>
<feature type="compositionally biased region" description="Basic and acidic residues" evidence="4">
    <location>
        <begin position="373"/>
        <end position="382"/>
    </location>
</feature>
<dbReference type="Gene3D" id="2.130.10.10">
    <property type="entry name" value="YVTN repeat-like/Quinoprotein amine dehydrogenase"/>
    <property type="match status" value="2"/>
</dbReference>
<gene>
    <name evidence="5" type="ORF">A3770_11p61770</name>
</gene>
<keyword evidence="1 3" id="KW-0853">WD repeat</keyword>
<feature type="compositionally biased region" description="Basic residues" evidence="4">
    <location>
        <begin position="362"/>
        <end position="372"/>
    </location>
</feature>
<dbReference type="PROSITE" id="PS00678">
    <property type="entry name" value="WD_REPEATS_1"/>
    <property type="match status" value="1"/>
</dbReference>
<evidence type="ECO:0000256" key="2">
    <source>
        <dbReference type="ARBA" id="ARBA00022737"/>
    </source>
</evidence>
<dbReference type="InterPro" id="IPR001680">
    <property type="entry name" value="WD40_rpt"/>
</dbReference>
<dbReference type="PROSITE" id="PS50294">
    <property type="entry name" value="WD_REPEATS_REGION"/>
    <property type="match status" value="1"/>
</dbReference>
<evidence type="ECO:0000313" key="6">
    <source>
        <dbReference type="Proteomes" id="UP000316726"/>
    </source>
</evidence>
<dbReference type="SUPFAM" id="SSF50978">
    <property type="entry name" value="WD40 repeat-like"/>
    <property type="match status" value="1"/>
</dbReference>
<keyword evidence="2" id="KW-0677">Repeat</keyword>
<proteinExistence type="predicted"/>
<keyword evidence="6" id="KW-1185">Reference proteome</keyword>
<evidence type="ECO:0000313" key="5">
    <source>
        <dbReference type="EMBL" id="QDZ23659.1"/>
    </source>
</evidence>
<dbReference type="InterPro" id="IPR015943">
    <property type="entry name" value="WD40/YVTN_repeat-like_dom_sf"/>
</dbReference>
<dbReference type="InterPro" id="IPR036322">
    <property type="entry name" value="WD40_repeat_dom_sf"/>
</dbReference>
<feature type="repeat" description="WD" evidence="3">
    <location>
        <begin position="127"/>
        <end position="168"/>
    </location>
</feature>
<dbReference type="PANTHER" id="PTHR44675">
    <property type="entry name" value="PAK1 INTERACTING PROTEIN 1"/>
    <property type="match status" value="1"/>
</dbReference>
<dbReference type="PROSITE" id="PS50082">
    <property type="entry name" value="WD_REPEATS_2"/>
    <property type="match status" value="2"/>
</dbReference>
<evidence type="ECO:0000256" key="3">
    <source>
        <dbReference type="PROSITE-ProRule" id="PRU00221"/>
    </source>
</evidence>
<name>A0A5B8MSM7_9CHLO</name>
<dbReference type="EMBL" id="CP031044">
    <property type="protein sequence ID" value="QDZ23659.1"/>
    <property type="molecule type" value="Genomic_DNA"/>
</dbReference>
<accession>A0A5B8MSM7</accession>
<dbReference type="PANTHER" id="PTHR44675:SF1">
    <property type="entry name" value="P21-ACTIVATED PROTEIN KINASE-INTERACTING PROTEIN 1"/>
    <property type="match status" value="1"/>
</dbReference>
<protein>
    <submittedName>
        <fullName evidence="5">WD40 repeat domain-containing protein</fullName>
    </submittedName>
</protein>
<dbReference type="Pfam" id="PF00400">
    <property type="entry name" value="WD40"/>
    <property type="match status" value="4"/>
</dbReference>
<dbReference type="OrthoDB" id="308449at2759"/>
<dbReference type="STRING" id="1764295.A0A5B8MSM7"/>
<reference evidence="5 6" key="1">
    <citation type="submission" date="2018-07" db="EMBL/GenBank/DDBJ databases">
        <title>The complete nuclear genome of the prasinophyte Chloropicon primus (CCMP1205).</title>
        <authorList>
            <person name="Pombert J.-F."/>
            <person name="Otis C."/>
            <person name="Turmel M."/>
            <person name="Lemieux C."/>
        </authorList>
    </citation>
    <scope>NUCLEOTIDE SEQUENCE [LARGE SCALE GENOMIC DNA]</scope>
    <source>
        <strain evidence="5 6">CCMP1205</strain>
    </source>
</reference>
<evidence type="ECO:0000256" key="4">
    <source>
        <dbReference type="SAM" id="MobiDB-lite"/>
    </source>
</evidence>
<dbReference type="SMART" id="SM00320">
    <property type="entry name" value="WD40"/>
    <property type="match status" value="5"/>
</dbReference>
<dbReference type="AlphaFoldDB" id="A0A5B8MSM7"/>
<organism evidence="5 6">
    <name type="scientific">Chloropicon primus</name>
    <dbReference type="NCBI Taxonomy" id="1764295"/>
    <lineage>
        <taxon>Eukaryota</taxon>
        <taxon>Viridiplantae</taxon>
        <taxon>Chlorophyta</taxon>
        <taxon>Chloropicophyceae</taxon>
        <taxon>Chloropicales</taxon>
        <taxon>Chloropicaceae</taxon>
        <taxon>Chloropicon</taxon>
    </lineage>
</organism>
<dbReference type="Proteomes" id="UP000316726">
    <property type="component" value="Chromosome 11"/>
</dbReference>
<evidence type="ECO:0000256" key="1">
    <source>
        <dbReference type="ARBA" id="ARBA00022574"/>
    </source>
</evidence>
<dbReference type="InterPro" id="IPR019775">
    <property type="entry name" value="WD40_repeat_CS"/>
</dbReference>
<sequence length="382" mass="42170">MNYSTRSHVISGCYERFVLGHEATTPDCDDGYAWTQRFAVKAHQGPVKCVKAKGGLLVSGGDDDCVRMYDLVNGKDLGTLVEHEGAVTCLDLFTPGTAERPSHLFSGGVDGLINIWRVKDFKIMSKLRGHKRGVKSVAVHSSGKIALSCDEDSSLCMWNLIKGRVTYKSKLAQPIDEIVLSQIDNRYVGRGRDTIVVRDMENPDVNESLGMKGKNIQSMCYPGSTYLFSGCADGTVCTWDLRSSSKGVEFKAHGKRVKGLAVPFDMGGNDVEGSSYPNYFVSASSEGDLKVWDTRKLGSGGDTVLEALGTRQLGVRLTCLCAAHPKEWKREQEEEEEEPEGKRAEPRKPKHQASNPAGSRTKIMKKKRKGNNKKYENMSRFD</sequence>